<evidence type="ECO:0000313" key="1">
    <source>
        <dbReference type="EMBL" id="JAE31411.1"/>
    </source>
</evidence>
<reference evidence="1" key="1">
    <citation type="submission" date="2014-09" db="EMBL/GenBank/DDBJ databases">
        <authorList>
            <person name="Magalhaes I.L.F."/>
            <person name="Oliveira U."/>
            <person name="Santos F.R."/>
            <person name="Vidigal T.H.D.A."/>
            <person name="Brescovit A.D."/>
            <person name="Santos A.J."/>
        </authorList>
    </citation>
    <scope>NUCLEOTIDE SEQUENCE</scope>
    <source>
        <tissue evidence="1">Shoot tissue taken approximately 20 cm above the soil surface</tissue>
    </source>
</reference>
<accession>A0A0A9H989</accession>
<organism evidence="1">
    <name type="scientific">Arundo donax</name>
    <name type="common">Giant reed</name>
    <name type="synonym">Donax arundinaceus</name>
    <dbReference type="NCBI Taxonomy" id="35708"/>
    <lineage>
        <taxon>Eukaryota</taxon>
        <taxon>Viridiplantae</taxon>
        <taxon>Streptophyta</taxon>
        <taxon>Embryophyta</taxon>
        <taxon>Tracheophyta</taxon>
        <taxon>Spermatophyta</taxon>
        <taxon>Magnoliopsida</taxon>
        <taxon>Liliopsida</taxon>
        <taxon>Poales</taxon>
        <taxon>Poaceae</taxon>
        <taxon>PACMAD clade</taxon>
        <taxon>Arundinoideae</taxon>
        <taxon>Arundineae</taxon>
        <taxon>Arundo</taxon>
    </lineage>
</organism>
<reference evidence="1" key="2">
    <citation type="journal article" date="2015" name="Data Brief">
        <title>Shoot transcriptome of the giant reed, Arundo donax.</title>
        <authorList>
            <person name="Barrero R.A."/>
            <person name="Guerrero F.D."/>
            <person name="Moolhuijzen P."/>
            <person name="Goolsby J.A."/>
            <person name="Tidwell J."/>
            <person name="Bellgard S.E."/>
            <person name="Bellgard M.I."/>
        </authorList>
    </citation>
    <scope>NUCLEOTIDE SEQUENCE</scope>
    <source>
        <tissue evidence="1">Shoot tissue taken approximately 20 cm above the soil surface</tissue>
    </source>
</reference>
<sequence length="26" mass="3028">MGCQFAFSHCYYKGYPDLQPGKRCLD</sequence>
<dbReference type="AlphaFoldDB" id="A0A0A9H989"/>
<name>A0A0A9H989_ARUDO</name>
<dbReference type="EMBL" id="GBRH01166485">
    <property type="protein sequence ID" value="JAE31411.1"/>
    <property type="molecule type" value="Transcribed_RNA"/>
</dbReference>
<proteinExistence type="predicted"/>
<protein>
    <submittedName>
        <fullName evidence="1">Uncharacterized protein</fullName>
    </submittedName>
</protein>